<gene>
    <name evidence="4" type="ORF">ACFW88_11030</name>
</gene>
<accession>A0ABW6H439</accession>
<dbReference type="PANTHER" id="PTHR10272">
    <property type="entry name" value="PLATELET-ACTIVATING FACTOR ACETYLHYDROLASE"/>
    <property type="match status" value="1"/>
</dbReference>
<dbReference type="PROSITE" id="PS51318">
    <property type="entry name" value="TAT"/>
    <property type="match status" value="1"/>
</dbReference>
<dbReference type="EMBL" id="JBHYTS010000013">
    <property type="protein sequence ID" value="MFE1751055.1"/>
    <property type="molecule type" value="Genomic_DNA"/>
</dbReference>
<dbReference type="RefSeq" id="WP_381803543.1">
    <property type="nucleotide sequence ID" value="NZ_JBHYTS010000013.1"/>
</dbReference>
<name>A0ABW6H439_9ACTN</name>
<dbReference type="SUPFAM" id="SSF53474">
    <property type="entry name" value="alpha/beta-Hydrolases"/>
    <property type="match status" value="1"/>
</dbReference>
<dbReference type="InterPro" id="IPR029058">
    <property type="entry name" value="AB_hydrolase_fold"/>
</dbReference>
<dbReference type="Gene3D" id="3.40.50.1820">
    <property type="entry name" value="alpha/beta hydrolase"/>
    <property type="match status" value="1"/>
</dbReference>
<dbReference type="Proteomes" id="UP001599756">
    <property type="component" value="Unassembled WGS sequence"/>
</dbReference>
<proteinExistence type="predicted"/>
<organism evidence="4 5">
    <name type="scientific">Streptomyces anandii</name>
    <dbReference type="NCBI Taxonomy" id="285454"/>
    <lineage>
        <taxon>Bacteria</taxon>
        <taxon>Bacillati</taxon>
        <taxon>Actinomycetota</taxon>
        <taxon>Actinomycetes</taxon>
        <taxon>Kitasatosporales</taxon>
        <taxon>Streptomycetaceae</taxon>
        <taxon>Streptomyces</taxon>
    </lineage>
</organism>
<comment type="caution">
    <text evidence="4">The sequence shown here is derived from an EMBL/GenBank/DDBJ whole genome shotgun (WGS) entry which is preliminary data.</text>
</comment>
<keyword evidence="5" id="KW-1185">Reference proteome</keyword>
<evidence type="ECO:0000256" key="3">
    <source>
        <dbReference type="ARBA" id="ARBA00023098"/>
    </source>
</evidence>
<dbReference type="InterPro" id="IPR006311">
    <property type="entry name" value="TAT_signal"/>
</dbReference>
<keyword evidence="2" id="KW-0442">Lipid degradation</keyword>
<protein>
    <submittedName>
        <fullName evidence="4">Alpha/beta hydrolase family protein</fullName>
    </submittedName>
</protein>
<dbReference type="Pfam" id="PF03403">
    <property type="entry name" value="PAF-AH_p_II"/>
    <property type="match status" value="1"/>
</dbReference>
<sequence length="404" mass="43404">MTTTATTTASNSRKPMTRRRMLGAALATGIGTAVPLGLASRAWAAPTASGPARLTLPPPTGPHPVGTVTLHLVDASRPEPAAGPGRHRELMAGVWYPARRAENLPRAPWMTEGALRAFLTDVGFPLDPALGPLTAGRVGAPVRRTGRRLPVIVYSHGSGSHRGDHTVMVQELASHGYAVVTVGHTHDTFTEFPDGRVLTPDDVPMFPRDYAADLRFLLDCVEQLAAGHNPDVDGKPLPEGLLGALDPQCVGAFGWSKGGTATALTMLADQRVRAGLGIDGPMQPTITADLDRPFMMMTAVFTRAAVPDVAEFWTHLRGWRLDVRADGAIHNSYGDNATLIPQAGRILGMTDRQVQDWIGTLDPARSVRIQQAYPLAFFDLHLRHRRGHLLDGPSAAFPEVQFLP</sequence>
<keyword evidence="1 4" id="KW-0378">Hydrolase</keyword>
<evidence type="ECO:0000256" key="2">
    <source>
        <dbReference type="ARBA" id="ARBA00022963"/>
    </source>
</evidence>
<evidence type="ECO:0000313" key="5">
    <source>
        <dbReference type="Proteomes" id="UP001599756"/>
    </source>
</evidence>
<dbReference type="GO" id="GO:0016787">
    <property type="term" value="F:hydrolase activity"/>
    <property type="evidence" value="ECO:0007669"/>
    <property type="project" value="UniProtKB-KW"/>
</dbReference>
<reference evidence="4 5" key="1">
    <citation type="submission" date="2024-09" db="EMBL/GenBank/DDBJ databases">
        <title>The Natural Products Discovery Center: Release of the First 8490 Sequenced Strains for Exploring Actinobacteria Biosynthetic Diversity.</title>
        <authorList>
            <person name="Kalkreuter E."/>
            <person name="Kautsar S.A."/>
            <person name="Yang D."/>
            <person name="Bader C.D."/>
            <person name="Teijaro C.N."/>
            <person name="Fluegel L."/>
            <person name="Davis C.M."/>
            <person name="Simpson J.R."/>
            <person name="Lauterbach L."/>
            <person name="Steele A.D."/>
            <person name="Gui C."/>
            <person name="Meng S."/>
            <person name="Li G."/>
            <person name="Viehrig K."/>
            <person name="Ye F."/>
            <person name="Su P."/>
            <person name="Kiefer A.F."/>
            <person name="Nichols A."/>
            <person name="Cepeda A.J."/>
            <person name="Yan W."/>
            <person name="Fan B."/>
            <person name="Jiang Y."/>
            <person name="Adhikari A."/>
            <person name="Zheng C.-J."/>
            <person name="Schuster L."/>
            <person name="Cowan T.M."/>
            <person name="Smanski M.J."/>
            <person name="Chevrette M.G."/>
            <person name="De Carvalho L.P.S."/>
            <person name="Shen B."/>
        </authorList>
    </citation>
    <scope>NUCLEOTIDE SEQUENCE [LARGE SCALE GENOMIC DNA]</scope>
    <source>
        <strain evidence="4 5">NPDC059500</strain>
    </source>
</reference>
<dbReference type="PANTHER" id="PTHR10272:SF0">
    <property type="entry name" value="PLATELET-ACTIVATING FACTOR ACETYLHYDROLASE"/>
    <property type="match status" value="1"/>
</dbReference>
<evidence type="ECO:0000256" key="1">
    <source>
        <dbReference type="ARBA" id="ARBA00022801"/>
    </source>
</evidence>
<evidence type="ECO:0000313" key="4">
    <source>
        <dbReference type="EMBL" id="MFE1751055.1"/>
    </source>
</evidence>
<keyword evidence="3" id="KW-0443">Lipid metabolism</keyword>